<accession>A0ABR3MC08</accession>
<dbReference type="EMBL" id="JAYMGO010000014">
    <property type="protein sequence ID" value="KAL1261417.1"/>
    <property type="molecule type" value="Genomic_DNA"/>
</dbReference>
<evidence type="ECO:0000256" key="4">
    <source>
        <dbReference type="ARBA" id="ARBA00022759"/>
    </source>
</evidence>
<reference evidence="9 10" key="1">
    <citation type="submission" date="2023-09" db="EMBL/GenBank/DDBJ databases">
        <authorList>
            <person name="Wang M."/>
        </authorList>
    </citation>
    <scope>NUCLEOTIDE SEQUENCE [LARGE SCALE GENOMIC DNA]</scope>
    <source>
        <strain evidence="9">GT-2023</strain>
        <tissue evidence="9">Liver</tissue>
    </source>
</reference>
<dbReference type="Proteomes" id="UP001558613">
    <property type="component" value="Unassembled WGS sequence"/>
</dbReference>
<evidence type="ECO:0000313" key="9">
    <source>
        <dbReference type="EMBL" id="KAL1261417.1"/>
    </source>
</evidence>
<evidence type="ECO:0000256" key="2">
    <source>
        <dbReference type="ARBA" id="ARBA00022695"/>
    </source>
</evidence>
<feature type="domain" description="Reverse transcriptase RNase H-like" evidence="8">
    <location>
        <begin position="328"/>
        <end position="387"/>
    </location>
</feature>
<name>A0ABR3MC08_9TELE</name>
<sequence length="692" mass="76398">MECSDISICLAKHQVCVGSDTYEYGATRTYGDRHAIWRAHVLRATSSHTLWPGDFVELELPAVHAKVYEELAVEPHEDCEHWFAPSLFVGISGKIRIPNLTDAPQGIRKHDHVCHVRMTYIPESLTEKAQMEAPQAVARKPCIPSTTLFSDLISLDHNGIMTADIRDTFREVHREFDEVFSPQFRGYNGAAGPFQVRVNMGPVQPPQWRYFIATDLTKAFYQIPLSKSSMKYCGVIMPFKGVRVYARCAMGMSGSETALEELTCHVLGDLLQQGQWPSPNQYFGMGLDSGYYSCQFTPHRSLPPPTTWSLVGSRAGHDNVCYKGGKLLVAGHFSAKLHKNQIDWLPYEIEALAIAAALKHFSPYIIQSSQKACMLTDSKPCIQAFEKLYYASRHAAQCDSLACQVCSFVRESMVSVVCCTDIANILWGAQKVPFANRATWLSIQAECPDLHRAHQLRLVVGRYFYALDLDLAIQLTSKGCHQCAALAKSPVFAVEQSSCDPPETVGSTFAADVLKREHQLILVVRECVTSFTAALLIDDEWKETLREAVARLNSRIRSRGMSACEMLLQRDQFSLEHLPVHDRELTALQHAQRLANHSHSVKAKAPLSRGHCDGSAASESEEECEASSNAPPSDPDIPMAIATPASPPGSDGSGSSEGRTVSPSGSVEVPCHQLFQCRLLGDQAVSVGFPTN</sequence>
<evidence type="ECO:0000256" key="5">
    <source>
        <dbReference type="ARBA" id="ARBA00022801"/>
    </source>
</evidence>
<dbReference type="InterPro" id="IPR041373">
    <property type="entry name" value="RT_RNaseH"/>
</dbReference>
<keyword evidence="1" id="KW-0808">Transferase</keyword>
<keyword evidence="5" id="KW-0378">Hydrolase</keyword>
<keyword evidence="10" id="KW-1185">Reference proteome</keyword>
<evidence type="ECO:0000256" key="3">
    <source>
        <dbReference type="ARBA" id="ARBA00022722"/>
    </source>
</evidence>
<keyword evidence="3" id="KW-0540">Nuclease</keyword>
<feature type="region of interest" description="Disordered" evidence="7">
    <location>
        <begin position="596"/>
        <end position="666"/>
    </location>
</feature>
<dbReference type="InterPro" id="IPR043502">
    <property type="entry name" value="DNA/RNA_pol_sf"/>
</dbReference>
<evidence type="ECO:0000259" key="8">
    <source>
        <dbReference type="Pfam" id="PF17917"/>
    </source>
</evidence>
<gene>
    <name evidence="9" type="ORF">QQF64_006682</name>
</gene>
<keyword evidence="4" id="KW-0255">Endonuclease</keyword>
<proteinExistence type="predicted"/>
<evidence type="ECO:0000313" key="10">
    <source>
        <dbReference type="Proteomes" id="UP001558613"/>
    </source>
</evidence>
<dbReference type="SUPFAM" id="SSF56672">
    <property type="entry name" value="DNA/RNA polymerases"/>
    <property type="match status" value="1"/>
</dbReference>
<comment type="caution">
    <text evidence="9">The sequence shown here is derived from an EMBL/GenBank/DDBJ whole genome shotgun (WGS) entry which is preliminary data.</text>
</comment>
<organism evidence="9 10">
    <name type="scientific">Cirrhinus molitorella</name>
    <name type="common">mud carp</name>
    <dbReference type="NCBI Taxonomy" id="172907"/>
    <lineage>
        <taxon>Eukaryota</taxon>
        <taxon>Metazoa</taxon>
        <taxon>Chordata</taxon>
        <taxon>Craniata</taxon>
        <taxon>Vertebrata</taxon>
        <taxon>Euteleostomi</taxon>
        <taxon>Actinopterygii</taxon>
        <taxon>Neopterygii</taxon>
        <taxon>Teleostei</taxon>
        <taxon>Ostariophysi</taxon>
        <taxon>Cypriniformes</taxon>
        <taxon>Cyprinidae</taxon>
        <taxon>Labeoninae</taxon>
        <taxon>Labeonini</taxon>
        <taxon>Cirrhinus</taxon>
    </lineage>
</organism>
<keyword evidence="2" id="KW-0548">Nucleotidyltransferase</keyword>
<keyword evidence="6" id="KW-0695">RNA-directed DNA polymerase</keyword>
<dbReference type="Pfam" id="PF17917">
    <property type="entry name" value="RT_RNaseH"/>
    <property type="match status" value="1"/>
</dbReference>
<protein>
    <recommendedName>
        <fullName evidence="8">Reverse transcriptase RNase H-like domain-containing protein</fullName>
    </recommendedName>
</protein>
<evidence type="ECO:0000256" key="6">
    <source>
        <dbReference type="ARBA" id="ARBA00022918"/>
    </source>
</evidence>
<evidence type="ECO:0000256" key="1">
    <source>
        <dbReference type="ARBA" id="ARBA00022679"/>
    </source>
</evidence>
<evidence type="ECO:0000256" key="7">
    <source>
        <dbReference type="SAM" id="MobiDB-lite"/>
    </source>
</evidence>